<dbReference type="InterPro" id="IPR004360">
    <property type="entry name" value="Glyas_Fos-R_dOase_dom"/>
</dbReference>
<comment type="caution">
    <text evidence="7">The sequence shown here is derived from an EMBL/GenBank/DDBJ whole genome shotgun (WGS) entry which is preliminary data.</text>
</comment>
<dbReference type="Pfam" id="PF00903">
    <property type="entry name" value="Glyoxalase"/>
    <property type="match status" value="1"/>
</dbReference>
<dbReference type="CDD" id="cd08342">
    <property type="entry name" value="HPPD_N_like"/>
    <property type="match status" value="1"/>
</dbReference>
<keyword evidence="8" id="KW-1185">Reference proteome</keyword>
<comment type="similarity">
    <text evidence="1">Belongs to the 4HPPD family.</text>
</comment>
<evidence type="ECO:0000313" key="7">
    <source>
        <dbReference type="EMBL" id="TWS30343.1"/>
    </source>
</evidence>
<dbReference type="GO" id="GO:0006572">
    <property type="term" value="P:L-tyrosine catabolic process"/>
    <property type="evidence" value="ECO:0007669"/>
    <property type="project" value="TreeGrafter"/>
</dbReference>
<feature type="binding site" evidence="5">
    <location>
        <position position="218"/>
    </location>
    <ligand>
        <name>Fe cation</name>
        <dbReference type="ChEBI" id="CHEBI:24875"/>
    </ligand>
</feature>
<keyword evidence="7" id="KW-0670">Pyruvate</keyword>
<accession>A0A5C5S6Y0</accession>
<dbReference type="InterPro" id="IPR005956">
    <property type="entry name" value="4OHPhenylPyrv_dOase"/>
</dbReference>
<organism evidence="7 8">
    <name type="scientific">Tsukamurella conjunctivitidis</name>
    <dbReference type="NCBI Taxonomy" id="2592068"/>
    <lineage>
        <taxon>Bacteria</taxon>
        <taxon>Bacillati</taxon>
        <taxon>Actinomycetota</taxon>
        <taxon>Actinomycetes</taxon>
        <taxon>Mycobacteriales</taxon>
        <taxon>Tsukamurellaceae</taxon>
        <taxon>Tsukamurella</taxon>
    </lineage>
</organism>
<comment type="cofactor">
    <cofactor evidence="5">
        <name>Fe cation</name>
        <dbReference type="ChEBI" id="CHEBI:24875"/>
    </cofactor>
    <text evidence="5">Binds 1 Fe cation per subunit.</text>
</comment>
<dbReference type="NCBIfam" id="TIGR01263">
    <property type="entry name" value="4HPPD"/>
    <property type="match status" value="1"/>
</dbReference>
<dbReference type="CDD" id="cd07250">
    <property type="entry name" value="HPPD_C_like"/>
    <property type="match status" value="1"/>
</dbReference>
<dbReference type="OrthoDB" id="9780241at2"/>
<dbReference type="InterPro" id="IPR029068">
    <property type="entry name" value="Glyas_Bleomycin-R_OHBP_Dase"/>
</dbReference>
<keyword evidence="7" id="KW-0560">Oxidoreductase</keyword>
<keyword evidence="4 5" id="KW-0408">Iron</keyword>
<dbReference type="InterPro" id="IPR041736">
    <property type="entry name" value="4OHPhenylPyrv_dOase_N"/>
</dbReference>
<name>A0A5C5S6Y0_9ACTN</name>
<dbReference type="PIRSF" id="PIRSF009283">
    <property type="entry name" value="HPP_dOase"/>
    <property type="match status" value="1"/>
</dbReference>
<proteinExistence type="inferred from homology"/>
<feature type="domain" description="VOC" evidence="6">
    <location>
        <begin position="215"/>
        <end position="371"/>
    </location>
</feature>
<dbReference type="AlphaFoldDB" id="A0A5C5S6Y0"/>
<keyword evidence="7" id="KW-0223">Dioxygenase</keyword>
<protein>
    <submittedName>
        <fullName evidence="7">4-hydroxyphenylpyruvate dioxygenase</fullName>
        <ecNumber evidence="7">1.13.11.27</ecNumber>
    </submittedName>
</protein>
<dbReference type="SUPFAM" id="SSF54593">
    <property type="entry name" value="Glyoxalase/Bleomycin resistance protein/Dihydroxybiphenyl dioxygenase"/>
    <property type="match status" value="1"/>
</dbReference>
<reference evidence="7 8" key="1">
    <citation type="submission" date="2019-06" db="EMBL/GenBank/DDBJ databases">
        <title>Tsukamurella conjunctivitidis sp. nov., Tsukamurella assacharolytica sp. nov. and Tsukamurella sputae sp. nov. isolated from patients with conjunctivitis, bacteraemia (lymphoma) and respiratory infection (sputum) in Hong Kong.</title>
        <authorList>
            <person name="Teng J.L.L."/>
            <person name="Lee H.H."/>
            <person name="Fong J.Y.H."/>
            <person name="Fok K.M.N."/>
            <person name="Lau S.K.P."/>
            <person name="Woo P.C.Y."/>
        </authorList>
    </citation>
    <scope>NUCLEOTIDE SEQUENCE [LARGE SCALE GENOMIC DNA]</scope>
    <source>
        <strain evidence="7 8">HKU72</strain>
    </source>
</reference>
<feature type="domain" description="VOC" evidence="6">
    <location>
        <begin position="50"/>
        <end position="180"/>
    </location>
</feature>
<keyword evidence="3" id="KW-0677">Repeat</keyword>
<evidence type="ECO:0000313" key="8">
    <source>
        <dbReference type="Proteomes" id="UP000319375"/>
    </source>
</evidence>
<dbReference type="EC" id="1.13.11.27" evidence="7"/>
<keyword evidence="2 5" id="KW-0479">Metal-binding</keyword>
<evidence type="ECO:0000259" key="6">
    <source>
        <dbReference type="PROSITE" id="PS51819"/>
    </source>
</evidence>
<dbReference type="Gene3D" id="3.10.180.10">
    <property type="entry name" value="2,3-Dihydroxybiphenyl 1,2-Dioxygenase, domain 1"/>
    <property type="match status" value="2"/>
</dbReference>
<dbReference type="RefSeq" id="WP_146484986.1">
    <property type="nucleotide sequence ID" value="NZ_VIGX01000001.1"/>
</dbReference>
<evidence type="ECO:0000256" key="4">
    <source>
        <dbReference type="ARBA" id="ARBA00023004"/>
    </source>
</evidence>
<evidence type="ECO:0000256" key="1">
    <source>
        <dbReference type="ARBA" id="ARBA00005877"/>
    </source>
</evidence>
<dbReference type="EMBL" id="VIGX01000001">
    <property type="protein sequence ID" value="TWS30343.1"/>
    <property type="molecule type" value="Genomic_DNA"/>
</dbReference>
<dbReference type="InterPro" id="IPR037523">
    <property type="entry name" value="VOC_core"/>
</dbReference>
<feature type="binding site" evidence="5">
    <location>
        <position position="301"/>
    </location>
    <ligand>
        <name>Fe cation</name>
        <dbReference type="ChEBI" id="CHEBI:24875"/>
    </ligand>
</feature>
<dbReference type="GO" id="GO:0003868">
    <property type="term" value="F:4-hydroxyphenylpyruvate dioxygenase activity"/>
    <property type="evidence" value="ECO:0007669"/>
    <property type="project" value="UniProtKB-EC"/>
</dbReference>
<dbReference type="PANTHER" id="PTHR11959:SF1">
    <property type="entry name" value="4-HYDROXYPHENYLPYRUVATE DIOXYGENASE"/>
    <property type="match status" value="1"/>
</dbReference>
<evidence type="ECO:0000256" key="3">
    <source>
        <dbReference type="ARBA" id="ARBA00022737"/>
    </source>
</evidence>
<gene>
    <name evidence="7" type="primary">hppD</name>
    <name evidence="7" type="ORF">FK530_00185</name>
</gene>
<dbReference type="GO" id="GO:0046872">
    <property type="term" value="F:metal ion binding"/>
    <property type="evidence" value="ECO:0007669"/>
    <property type="project" value="UniProtKB-KW"/>
</dbReference>
<dbReference type="PANTHER" id="PTHR11959">
    <property type="entry name" value="4-HYDROXYPHENYLPYRUVATE DIOXYGENASE"/>
    <property type="match status" value="1"/>
</dbReference>
<evidence type="ECO:0000256" key="2">
    <source>
        <dbReference type="ARBA" id="ARBA00022723"/>
    </source>
</evidence>
<feature type="binding site" evidence="5">
    <location>
        <position position="382"/>
    </location>
    <ligand>
        <name>Fe cation</name>
        <dbReference type="ChEBI" id="CHEBI:24875"/>
    </ligand>
</feature>
<dbReference type="Proteomes" id="UP000319375">
    <property type="component" value="Unassembled WGS sequence"/>
</dbReference>
<dbReference type="InterPro" id="IPR041735">
    <property type="entry name" value="4OHPhenylPyrv_dOase_C"/>
</dbReference>
<evidence type="ECO:0000256" key="5">
    <source>
        <dbReference type="PIRSR" id="PIRSR009283-1"/>
    </source>
</evidence>
<sequence length="414" mass="45912">MTTKTAPEQTSLEQTLTDEEKLAGLGAEQLQQLVGLVSYDATRDAFPVNGWDAIVFVVGNATQAAHYYQSVWGMELIAYRGPEQGERDHKSFVLRSGSIRFVVKGAVSPDSPLVQHHARHGDGVVDIALEVPDVDRCIEHARACGATVLEEPHDVTDEHGTVRVGAIATYGETRHTLVQRVVGGTRYDGAYLPGYVPAASSFRKRDGAPKRIFQALDHIVGNVELGRLDEWVGFYNRVMGFTNMAEFIGDDIATDYSALMSKVVANGNHRVKFPLNEPAIAQKKSQIDEYLEFYRGPGAQHLAVATNDILTAVDQLRAEGVEFLNTPDAYYDDPELRARIGQVRVPVEELQKRGILVDRDEDGYLLQIFTKPIGDRPTVFFEIIERHGSLGFGKGNFKALFEAIEREQEQRGNL</sequence>
<dbReference type="PROSITE" id="PS51819">
    <property type="entry name" value="VOC"/>
    <property type="match status" value="2"/>
</dbReference>
<dbReference type="Pfam" id="PF13669">
    <property type="entry name" value="Glyoxalase_4"/>
    <property type="match status" value="1"/>
</dbReference>
<dbReference type="FunFam" id="3.10.180.10:FF:000001">
    <property type="entry name" value="4-hydroxyphenylpyruvate dioxygenase"/>
    <property type="match status" value="1"/>
</dbReference>